<feature type="chain" id="PRO_5037571565" description="LysM peptidoglycan-binding domain-containing protein" evidence="2">
    <location>
        <begin position="28"/>
        <end position="305"/>
    </location>
</feature>
<dbReference type="InterPro" id="IPR039564">
    <property type="entry name" value="Peptidase_C39-like"/>
</dbReference>
<comment type="caution">
    <text evidence="5">The sequence shown here is derived from an EMBL/GenBank/DDBJ whole genome shotgun (WGS) entry which is preliminary data.</text>
</comment>
<organism evidence="5 6">
    <name type="scientific">Deinococcus ruber</name>
    <dbReference type="NCBI Taxonomy" id="1848197"/>
    <lineage>
        <taxon>Bacteria</taxon>
        <taxon>Thermotogati</taxon>
        <taxon>Deinococcota</taxon>
        <taxon>Deinococci</taxon>
        <taxon>Deinococcales</taxon>
        <taxon>Deinococcaceae</taxon>
        <taxon>Deinococcus</taxon>
    </lineage>
</organism>
<dbReference type="InterPro" id="IPR005074">
    <property type="entry name" value="Peptidase_C39"/>
</dbReference>
<dbReference type="PROSITE" id="PS51782">
    <property type="entry name" value="LYSM"/>
    <property type="match status" value="1"/>
</dbReference>
<keyword evidence="2" id="KW-0732">Signal</keyword>
<dbReference type="RefSeq" id="WP_229776370.1">
    <property type="nucleotide sequence ID" value="NZ_BMQL01000036.1"/>
</dbReference>
<sequence length="305" mass="32856">MTSRNRFAALGLLATVALQAFSSVSNAATYTVQAGDTLYRIATSHGTDSQSLITLNHLRSSTVNVGQRLQLPAAPAAPRSAAAKTQPVKAARTVKSMPLPPGLPTVQGGGVRGPIAWTVPPAATVASFIGWVPTVNTAAFGNAVPIRTFLKGLSFDFQTYNNCGPSALASVLGFYKVQISQDAIRKTTRQGNGYMQVSAIAPELAQFGLKTVTIRGGQLSQIKRMLALGIPVIVLQWFDRPGHIDHFRVVRGYDDQAGIVWVSDSMIGPVAYLRYTDFEALWNTQGRQMFPVYPASYQSQIRALM</sequence>
<dbReference type="InterPro" id="IPR018392">
    <property type="entry name" value="LysM"/>
</dbReference>
<dbReference type="GO" id="GO:0005524">
    <property type="term" value="F:ATP binding"/>
    <property type="evidence" value="ECO:0007669"/>
    <property type="project" value="InterPro"/>
</dbReference>
<protein>
    <recommendedName>
        <fullName evidence="7">LysM peptidoglycan-binding domain-containing protein</fullName>
    </recommendedName>
</protein>
<dbReference type="Gene3D" id="3.10.350.10">
    <property type="entry name" value="LysM domain"/>
    <property type="match status" value="1"/>
</dbReference>
<feature type="compositionally biased region" description="Low complexity" evidence="1">
    <location>
        <begin position="74"/>
        <end position="83"/>
    </location>
</feature>
<evidence type="ECO:0000313" key="6">
    <source>
        <dbReference type="Proteomes" id="UP000603865"/>
    </source>
</evidence>
<reference evidence="5" key="1">
    <citation type="journal article" date="2014" name="Int. J. Syst. Evol. Microbiol.">
        <title>Complete genome sequence of Corynebacterium casei LMG S-19264T (=DSM 44701T), isolated from a smear-ripened cheese.</title>
        <authorList>
            <consortium name="US DOE Joint Genome Institute (JGI-PGF)"/>
            <person name="Walter F."/>
            <person name="Albersmeier A."/>
            <person name="Kalinowski J."/>
            <person name="Ruckert C."/>
        </authorList>
    </citation>
    <scope>NUCLEOTIDE SEQUENCE</scope>
    <source>
        <strain evidence="5">JCM 31311</strain>
    </source>
</reference>
<dbReference type="SMART" id="SM00257">
    <property type="entry name" value="LysM"/>
    <property type="match status" value="1"/>
</dbReference>
<evidence type="ECO:0000259" key="4">
    <source>
        <dbReference type="PROSITE" id="PS51782"/>
    </source>
</evidence>
<evidence type="ECO:0000313" key="5">
    <source>
        <dbReference type="EMBL" id="GGR25743.1"/>
    </source>
</evidence>
<evidence type="ECO:0000259" key="3">
    <source>
        <dbReference type="PROSITE" id="PS50990"/>
    </source>
</evidence>
<reference evidence="5" key="2">
    <citation type="submission" date="2020-09" db="EMBL/GenBank/DDBJ databases">
        <authorList>
            <person name="Sun Q."/>
            <person name="Ohkuma M."/>
        </authorList>
    </citation>
    <scope>NUCLEOTIDE SEQUENCE</scope>
    <source>
        <strain evidence="5">JCM 31311</strain>
    </source>
</reference>
<dbReference type="AlphaFoldDB" id="A0A918CII4"/>
<dbReference type="GO" id="GO:0016020">
    <property type="term" value="C:membrane"/>
    <property type="evidence" value="ECO:0007669"/>
    <property type="project" value="InterPro"/>
</dbReference>
<name>A0A918CII4_9DEIO</name>
<dbReference type="EMBL" id="BMQL01000036">
    <property type="protein sequence ID" value="GGR25743.1"/>
    <property type="molecule type" value="Genomic_DNA"/>
</dbReference>
<gene>
    <name evidence="5" type="ORF">GCM10008957_41740</name>
</gene>
<evidence type="ECO:0000256" key="2">
    <source>
        <dbReference type="SAM" id="SignalP"/>
    </source>
</evidence>
<dbReference type="SUPFAM" id="SSF54106">
    <property type="entry name" value="LysM domain"/>
    <property type="match status" value="1"/>
</dbReference>
<dbReference type="PROSITE" id="PS50990">
    <property type="entry name" value="PEPTIDASE_C39"/>
    <property type="match status" value="1"/>
</dbReference>
<keyword evidence="6" id="KW-1185">Reference proteome</keyword>
<dbReference type="InterPro" id="IPR036779">
    <property type="entry name" value="LysM_dom_sf"/>
</dbReference>
<dbReference type="CDD" id="cd00118">
    <property type="entry name" value="LysM"/>
    <property type="match status" value="1"/>
</dbReference>
<feature type="signal peptide" evidence="2">
    <location>
        <begin position="1"/>
        <end position="27"/>
    </location>
</feature>
<dbReference type="GO" id="GO:0008233">
    <property type="term" value="F:peptidase activity"/>
    <property type="evidence" value="ECO:0007669"/>
    <property type="project" value="InterPro"/>
</dbReference>
<feature type="domain" description="Peptidase C39" evidence="3">
    <location>
        <begin position="158"/>
        <end position="289"/>
    </location>
</feature>
<dbReference type="Gene3D" id="3.90.70.10">
    <property type="entry name" value="Cysteine proteinases"/>
    <property type="match status" value="1"/>
</dbReference>
<evidence type="ECO:0008006" key="7">
    <source>
        <dbReference type="Google" id="ProtNLM"/>
    </source>
</evidence>
<dbReference type="GO" id="GO:0006508">
    <property type="term" value="P:proteolysis"/>
    <property type="evidence" value="ECO:0007669"/>
    <property type="project" value="InterPro"/>
</dbReference>
<feature type="domain" description="LysM" evidence="4">
    <location>
        <begin position="28"/>
        <end position="71"/>
    </location>
</feature>
<evidence type="ECO:0000256" key="1">
    <source>
        <dbReference type="SAM" id="MobiDB-lite"/>
    </source>
</evidence>
<dbReference type="Pfam" id="PF01476">
    <property type="entry name" value="LysM"/>
    <property type="match status" value="1"/>
</dbReference>
<proteinExistence type="predicted"/>
<accession>A0A918CII4</accession>
<dbReference type="Pfam" id="PF13529">
    <property type="entry name" value="Peptidase_C39_2"/>
    <property type="match status" value="1"/>
</dbReference>
<feature type="region of interest" description="Disordered" evidence="1">
    <location>
        <begin position="74"/>
        <end position="101"/>
    </location>
</feature>
<dbReference type="Proteomes" id="UP000603865">
    <property type="component" value="Unassembled WGS sequence"/>
</dbReference>